<dbReference type="InterPro" id="IPR052168">
    <property type="entry name" value="Cytochrome_b561_oxidase"/>
</dbReference>
<evidence type="ECO:0000256" key="9">
    <source>
        <dbReference type="ARBA" id="ARBA00022989"/>
    </source>
</evidence>
<organism evidence="15 16">
    <name type="scientific">Paracoccus pacificus</name>
    <dbReference type="NCBI Taxonomy" id="1463598"/>
    <lineage>
        <taxon>Bacteria</taxon>
        <taxon>Pseudomonadati</taxon>
        <taxon>Pseudomonadota</taxon>
        <taxon>Alphaproteobacteria</taxon>
        <taxon>Rhodobacterales</taxon>
        <taxon>Paracoccaceae</taxon>
        <taxon>Paracoccus</taxon>
    </lineage>
</organism>
<gene>
    <name evidence="15" type="ORF">ACFSCT_05900</name>
</gene>
<evidence type="ECO:0000256" key="3">
    <source>
        <dbReference type="ARBA" id="ARBA00022448"/>
    </source>
</evidence>
<evidence type="ECO:0000256" key="12">
    <source>
        <dbReference type="ARBA" id="ARBA00037975"/>
    </source>
</evidence>
<evidence type="ECO:0000256" key="1">
    <source>
        <dbReference type="ARBA" id="ARBA00001970"/>
    </source>
</evidence>
<keyword evidence="10" id="KW-0408">Iron</keyword>
<dbReference type="RefSeq" id="WP_379140934.1">
    <property type="nucleotide sequence ID" value="NZ_JBHUEN010000016.1"/>
</dbReference>
<evidence type="ECO:0000259" key="14">
    <source>
        <dbReference type="Pfam" id="PF01292"/>
    </source>
</evidence>
<dbReference type="InterPro" id="IPR011577">
    <property type="entry name" value="Cyt_b561_bac/Ni-Hgenase"/>
</dbReference>
<feature type="transmembrane region" description="Helical" evidence="13">
    <location>
        <begin position="14"/>
        <end position="34"/>
    </location>
</feature>
<evidence type="ECO:0000313" key="15">
    <source>
        <dbReference type="EMBL" id="MFD1881248.1"/>
    </source>
</evidence>
<keyword evidence="5" id="KW-0349">Heme</keyword>
<keyword evidence="16" id="KW-1185">Reference proteome</keyword>
<protein>
    <submittedName>
        <fullName evidence="15">Cytochrome b</fullName>
    </submittedName>
</protein>
<accession>A0ABW4R529</accession>
<comment type="similarity">
    <text evidence="12">Belongs to the cytochrome b561 family.</text>
</comment>
<sequence>MANLVNGYRRPARWLHWIIAALVLLMIPAGLIMVQKGLPRPVQDTLFVFHKNTGVILFFLIAARLIYRLRHKPPPLPDTMPEWQKRAAGIAHFALYALMVIMPVSGYIRVRADRFPIEGLDALGIGTWLPKSPELAAVAQSIHVTCAFILIGLIAVHIAATLQHALFYKDGIWSRIWPPNG</sequence>
<evidence type="ECO:0000313" key="16">
    <source>
        <dbReference type="Proteomes" id="UP001597213"/>
    </source>
</evidence>
<keyword evidence="7" id="KW-0479">Metal-binding</keyword>
<comment type="cofactor">
    <cofactor evidence="1">
        <name>heme b</name>
        <dbReference type="ChEBI" id="CHEBI:60344"/>
    </cofactor>
</comment>
<proteinExistence type="inferred from homology"/>
<evidence type="ECO:0000256" key="6">
    <source>
        <dbReference type="ARBA" id="ARBA00022692"/>
    </source>
</evidence>
<keyword evidence="3" id="KW-0813">Transport</keyword>
<dbReference type="EMBL" id="JBHUEN010000016">
    <property type="protein sequence ID" value="MFD1881248.1"/>
    <property type="molecule type" value="Genomic_DNA"/>
</dbReference>
<keyword evidence="6 13" id="KW-0812">Transmembrane</keyword>
<feature type="transmembrane region" description="Helical" evidence="13">
    <location>
        <begin position="87"/>
        <end position="108"/>
    </location>
</feature>
<feature type="domain" description="Cytochrome b561 bacterial/Ni-hydrogenase" evidence="14">
    <location>
        <begin position="8"/>
        <end position="178"/>
    </location>
</feature>
<keyword evidence="9 13" id="KW-1133">Transmembrane helix</keyword>
<comment type="caution">
    <text evidence="15">The sequence shown here is derived from an EMBL/GenBank/DDBJ whole genome shotgun (WGS) entry which is preliminary data.</text>
</comment>
<dbReference type="Gene3D" id="1.20.950.20">
    <property type="entry name" value="Transmembrane di-heme cytochromes, Chain C"/>
    <property type="match status" value="2"/>
</dbReference>
<keyword evidence="8" id="KW-0249">Electron transport</keyword>
<dbReference type="PANTHER" id="PTHR30529:SF1">
    <property type="entry name" value="CYTOCHROME B561 HOMOLOG 2"/>
    <property type="match status" value="1"/>
</dbReference>
<dbReference type="Pfam" id="PF01292">
    <property type="entry name" value="Ni_hydr_CYTB"/>
    <property type="match status" value="1"/>
</dbReference>
<reference evidence="16" key="1">
    <citation type="journal article" date="2019" name="Int. J. Syst. Evol. Microbiol.">
        <title>The Global Catalogue of Microorganisms (GCM) 10K type strain sequencing project: providing services to taxonomists for standard genome sequencing and annotation.</title>
        <authorList>
            <consortium name="The Broad Institute Genomics Platform"/>
            <consortium name="The Broad Institute Genome Sequencing Center for Infectious Disease"/>
            <person name="Wu L."/>
            <person name="Ma J."/>
        </authorList>
    </citation>
    <scope>NUCLEOTIDE SEQUENCE [LARGE SCALE GENOMIC DNA]</scope>
    <source>
        <strain evidence="16">CCUG 56029</strain>
    </source>
</reference>
<keyword evidence="4" id="KW-1003">Cell membrane</keyword>
<evidence type="ECO:0000256" key="8">
    <source>
        <dbReference type="ARBA" id="ARBA00022982"/>
    </source>
</evidence>
<evidence type="ECO:0000256" key="13">
    <source>
        <dbReference type="SAM" id="Phobius"/>
    </source>
</evidence>
<keyword evidence="11 13" id="KW-0472">Membrane</keyword>
<evidence type="ECO:0000256" key="10">
    <source>
        <dbReference type="ARBA" id="ARBA00023004"/>
    </source>
</evidence>
<feature type="transmembrane region" description="Helical" evidence="13">
    <location>
        <begin position="135"/>
        <end position="160"/>
    </location>
</feature>
<evidence type="ECO:0000256" key="4">
    <source>
        <dbReference type="ARBA" id="ARBA00022475"/>
    </source>
</evidence>
<evidence type="ECO:0000256" key="7">
    <source>
        <dbReference type="ARBA" id="ARBA00022723"/>
    </source>
</evidence>
<dbReference type="InterPro" id="IPR016174">
    <property type="entry name" value="Di-haem_cyt_TM"/>
</dbReference>
<evidence type="ECO:0000256" key="5">
    <source>
        <dbReference type="ARBA" id="ARBA00022617"/>
    </source>
</evidence>
<dbReference type="Proteomes" id="UP001597213">
    <property type="component" value="Unassembled WGS sequence"/>
</dbReference>
<dbReference type="SUPFAM" id="SSF81342">
    <property type="entry name" value="Transmembrane di-heme cytochromes"/>
    <property type="match status" value="1"/>
</dbReference>
<evidence type="ECO:0000256" key="11">
    <source>
        <dbReference type="ARBA" id="ARBA00023136"/>
    </source>
</evidence>
<comment type="subcellular location">
    <subcellularLocation>
        <location evidence="2">Cell membrane</location>
        <topology evidence="2">Multi-pass membrane protein</topology>
    </subcellularLocation>
</comment>
<feature type="transmembrane region" description="Helical" evidence="13">
    <location>
        <begin position="46"/>
        <end position="67"/>
    </location>
</feature>
<evidence type="ECO:0000256" key="2">
    <source>
        <dbReference type="ARBA" id="ARBA00004651"/>
    </source>
</evidence>
<dbReference type="PANTHER" id="PTHR30529">
    <property type="entry name" value="CYTOCHROME B561"/>
    <property type="match status" value="1"/>
</dbReference>
<name>A0ABW4R529_9RHOB</name>